<dbReference type="PANTHER" id="PTHR37984:SF14">
    <property type="entry name" value="RIBONUCLEASE H"/>
    <property type="match status" value="1"/>
</dbReference>
<dbReference type="PROSITE" id="PS50994">
    <property type="entry name" value="INTEGRASE"/>
    <property type="match status" value="1"/>
</dbReference>
<gene>
    <name evidence="15" type="ORF">M9458_051472</name>
</gene>
<evidence type="ECO:0000256" key="10">
    <source>
        <dbReference type="PROSITE-ProRule" id="PRU00047"/>
    </source>
</evidence>
<evidence type="ECO:0000313" key="16">
    <source>
        <dbReference type="Proteomes" id="UP001529510"/>
    </source>
</evidence>
<dbReference type="Gene3D" id="3.30.420.10">
    <property type="entry name" value="Ribonuclease H-like superfamily/Ribonuclease H"/>
    <property type="match status" value="1"/>
</dbReference>
<sequence length="1168" mass="132217">MSMIGTVAAFDSNAEDWGTYVERVELYCQANAVADDKKVAVLLSMMGAKTYGLLRSLLTPEKPADKTFQQIVDILNEHLNPKPLVIVERLRFHKRNQAKGESISEYIAELRRLSEHCQFGAGLADALRDRLVCGMHNESTQKRLLTEKDLTLDRALNITISMETAAKDALELQQKSMECATNKLSLKSDRKQKCYRCGKTSHDVNDCWFKDKECRRCHKRGHIERVYKMEKQRIQKDRTHQVKRKSATVHQVTENEANTSSVTNKETQKTLTQIIENAEPVFQKGIGTLMGIKANLELKEDTSPKFFKARPVPYAIRPKVEAELVNLEKMGILTKVEWSEWATPIVPAIKKGKTGDVRICGDFKVTINPVLHAVQYPLPRIEDIFASLSGGEHFSKIDLAQAYLQMEMDEQSKKLLTINTHKGLYQYNRLVFGIASAPALWQRAMDQVLQGIPGTQCYLDDIIVTGKDDIDHLQNLQRVLMRLCEYGLRANKDKCEFFKSQISYCGHVIDKDGLHKSKDKIEAVLNAPHPQNVSQPRSYLGLVNYYHKFLPNLSTELHPLNALLQTRTQRIWLITSDVVLTHFNPSTPIRLACDASPYGIGAVLSHKFPDGTEKPIAFTSRSLTTAEHNYAQIDCEALSLVWGVKKFHHYLYGQRFTLITDHQPLVSIFSVRKGVSVMASARLQRWSLFLGAHQYDIEYKGTKLHGNADGLSRLPLKLTGASKAMEPAEVFHTSIVSQLPGTRNDPTLSKVYDITVHGWPAHGNSLYPAFSARREQLSVCQGTLMCGLRVVIPSKLRSKMLDTLHQGHLGTVKMKNLARSYLWWPGIDKQIEDLAKACPGCQKTQNSPPLAPLHPWEWPSTPWQRVHVDFAGPFKDSMFLIAVDAHSKWPEVVPMKTTTSEKTVSVLRTISSRNGLPEQICTDNGRQFVSDEFQKFVKLNGVKHITSAPYHPATNGLAERFVQTFKKAIKAMNSDSISLQHKIDNFLFMYRNATHSTTGQTPAMMFLKRNLRSRLDLIKPDVRRDVENKQFVHMKDRPTRNFQVGQEVLARDYRLEKWQPGTITTKTGPLTYTVKVGDNTWRRHADQLVDRQTKSSPLSVPDSPDNVPDSNVKDNDAVETAPPTSVNVNDSELHDDKPDVMISLAPEPSLGSQRRYPERCRKPPQRLD</sequence>
<evidence type="ECO:0000256" key="6">
    <source>
        <dbReference type="ARBA" id="ARBA00022759"/>
    </source>
</evidence>
<evidence type="ECO:0000259" key="12">
    <source>
        <dbReference type="PROSITE" id="PS50158"/>
    </source>
</evidence>
<feature type="compositionally biased region" description="Basic and acidic residues" evidence="11">
    <location>
        <begin position="1155"/>
        <end position="1168"/>
    </location>
</feature>
<feature type="domain" description="Integrase catalytic" evidence="14">
    <location>
        <begin position="858"/>
        <end position="1010"/>
    </location>
</feature>
<dbReference type="GO" id="GO:0004523">
    <property type="term" value="F:RNA-DNA hybrid ribonuclease activity"/>
    <property type="evidence" value="ECO:0007669"/>
    <property type="project" value="UniProtKB-EC"/>
</dbReference>
<dbReference type="InterPro" id="IPR043502">
    <property type="entry name" value="DNA/RNA_pol_sf"/>
</dbReference>
<keyword evidence="16" id="KW-1185">Reference proteome</keyword>
<dbReference type="FunFam" id="1.10.340.70:FF:000003">
    <property type="entry name" value="Protein CBG25708"/>
    <property type="match status" value="1"/>
</dbReference>
<dbReference type="Pfam" id="PF17921">
    <property type="entry name" value="Integrase_H2C2"/>
    <property type="match status" value="1"/>
</dbReference>
<dbReference type="InterPro" id="IPR036397">
    <property type="entry name" value="RNaseH_sf"/>
</dbReference>
<keyword evidence="6" id="KW-0255">Endonuclease</keyword>
<keyword evidence="4" id="KW-0548">Nucleotidyltransferase</keyword>
<dbReference type="InterPro" id="IPR001584">
    <property type="entry name" value="Integrase_cat-core"/>
</dbReference>
<evidence type="ECO:0000256" key="9">
    <source>
        <dbReference type="ARBA" id="ARBA00039658"/>
    </source>
</evidence>
<dbReference type="InterPro" id="IPR000477">
    <property type="entry name" value="RT_dom"/>
</dbReference>
<evidence type="ECO:0000256" key="5">
    <source>
        <dbReference type="ARBA" id="ARBA00022722"/>
    </source>
</evidence>
<keyword evidence="10" id="KW-0862">Zinc</keyword>
<evidence type="ECO:0000313" key="15">
    <source>
        <dbReference type="EMBL" id="KAL0153231.1"/>
    </source>
</evidence>
<dbReference type="Pfam" id="PF17917">
    <property type="entry name" value="RT_RNaseH"/>
    <property type="match status" value="1"/>
</dbReference>
<dbReference type="CDD" id="cd01647">
    <property type="entry name" value="RT_LTR"/>
    <property type="match status" value="1"/>
</dbReference>
<feature type="region of interest" description="Disordered" evidence="11">
    <location>
        <begin position="1089"/>
        <end position="1168"/>
    </location>
</feature>
<dbReference type="AlphaFoldDB" id="A0ABD0MXC7"/>
<keyword evidence="8" id="KW-0695">RNA-directed DNA polymerase</keyword>
<dbReference type="InterPro" id="IPR036875">
    <property type="entry name" value="Znf_CCHC_sf"/>
</dbReference>
<dbReference type="Gene3D" id="4.10.60.10">
    <property type="entry name" value="Zinc finger, CCHC-type"/>
    <property type="match status" value="1"/>
</dbReference>
<evidence type="ECO:0000259" key="14">
    <source>
        <dbReference type="PROSITE" id="PS50994"/>
    </source>
</evidence>
<keyword evidence="7" id="KW-0378">Hydrolase</keyword>
<dbReference type="EC" id="3.1.26.4" evidence="2"/>
<evidence type="ECO:0000256" key="3">
    <source>
        <dbReference type="ARBA" id="ARBA00022679"/>
    </source>
</evidence>
<evidence type="ECO:0000256" key="7">
    <source>
        <dbReference type="ARBA" id="ARBA00022801"/>
    </source>
</evidence>
<evidence type="ECO:0000256" key="8">
    <source>
        <dbReference type="ARBA" id="ARBA00022918"/>
    </source>
</evidence>
<organism evidence="15 16">
    <name type="scientific">Cirrhinus mrigala</name>
    <name type="common">Mrigala</name>
    <dbReference type="NCBI Taxonomy" id="683832"/>
    <lineage>
        <taxon>Eukaryota</taxon>
        <taxon>Metazoa</taxon>
        <taxon>Chordata</taxon>
        <taxon>Craniata</taxon>
        <taxon>Vertebrata</taxon>
        <taxon>Euteleostomi</taxon>
        <taxon>Actinopterygii</taxon>
        <taxon>Neopterygii</taxon>
        <taxon>Teleostei</taxon>
        <taxon>Ostariophysi</taxon>
        <taxon>Cypriniformes</taxon>
        <taxon>Cyprinidae</taxon>
        <taxon>Labeoninae</taxon>
        <taxon>Labeonini</taxon>
        <taxon>Cirrhinus</taxon>
    </lineage>
</organism>
<dbReference type="Proteomes" id="UP001529510">
    <property type="component" value="Unassembled WGS sequence"/>
</dbReference>
<keyword evidence="10" id="KW-0863">Zinc-finger</keyword>
<dbReference type="Gene3D" id="3.10.10.10">
    <property type="entry name" value="HIV Type 1 Reverse Transcriptase, subunit A, domain 1"/>
    <property type="match status" value="1"/>
</dbReference>
<keyword evidence="3" id="KW-0808">Transferase</keyword>
<dbReference type="GO" id="GO:0003964">
    <property type="term" value="F:RNA-directed DNA polymerase activity"/>
    <property type="evidence" value="ECO:0007669"/>
    <property type="project" value="UniProtKB-KW"/>
</dbReference>
<dbReference type="Pfam" id="PF00665">
    <property type="entry name" value="rve"/>
    <property type="match status" value="1"/>
</dbReference>
<dbReference type="PANTHER" id="PTHR37984">
    <property type="entry name" value="PROTEIN CBG26694"/>
    <property type="match status" value="1"/>
</dbReference>
<evidence type="ECO:0000256" key="1">
    <source>
        <dbReference type="ARBA" id="ARBA00010879"/>
    </source>
</evidence>
<dbReference type="InterPro" id="IPR041373">
    <property type="entry name" value="RT_RNaseH"/>
</dbReference>
<evidence type="ECO:0000256" key="2">
    <source>
        <dbReference type="ARBA" id="ARBA00012180"/>
    </source>
</evidence>
<name>A0ABD0MXC7_CIRMR</name>
<dbReference type="SUPFAM" id="SSF53098">
    <property type="entry name" value="Ribonuclease H-like"/>
    <property type="match status" value="1"/>
</dbReference>
<reference evidence="15 16" key="1">
    <citation type="submission" date="2024-05" db="EMBL/GenBank/DDBJ databases">
        <title>Genome sequencing and assembly of Indian major carp, Cirrhinus mrigala (Hamilton, 1822).</title>
        <authorList>
            <person name="Mohindra V."/>
            <person name="Chowdhury L.M."/>
            <person name="Lal K."/>
            <person name="Jena J.K."/>
        </authorList>
    </citation>
    <scope>NUCLEOTIDE SEQUENCE [LARGE SCALE GENOMIC DNA]</scope>
    <source>
        <strain evidence="15">CM1030</strain>
        <tissue evidence="15">Blood</tissue>
    </source>
</reference>
<dbReference type="InterPro" id="IPR012337">
    <property type="entry name" value="RNaseH-like_sf"/>
</dbReference>
<dbReference type="InterPro" id="IPR041588">
    <property type="entry name" value="Integrase_H2C2"/>
</dbReference>
<dbReference type="InterPro" id="IPR001878">
    <property type="entry name" value="Znf_CCHC"/>
</dbReference>
<feature type="domain" description="Reverse transcriptase" evidence="13">
    <location>
        <begin position="330"/>
        <end position="509"/>
    </location>
</feature>
<comment type="caution">
    <text evidence="15">The sequence shown here is derived from an EMBL/GenBank/DDBJ whole genome shotgun (WGS) entry which is preliminary data.</text>
</comment>
<dbReference type="EMBL" id="JAMKFB020000125">
    <property type="protein sequence ID" value="KAL0153231.1"/>
    <property type="molecule type" value="Genomic_DNA"/>
</dbReference>
<dbReference type="PROSITE" id="PS50878">
    <property type="entry name" value="RT_POL"/>
    <property type="match status" value="1"/>
</dbReference>
<dbReference type="PROSITE" id="PS50158">
    <property type="entry name" value="ZF_CCHC"/>
    <property type="match status" value="1"/>
</dbReference>
<feature type="domain" description="CCHC-type" evidence="12">
    <location>
        <begin position="193"/>
        <end position="207"/>
    </location>
</feature>
<keyword evidence="5" id="KW-0540">Nuclease</keyword>
<evidence type="ECO:0000256" key="11">
    <source>
        <dbReference type="SAM" id="MobiDB-lite"/>
    </source>
</evidence>
<evidence type="ECO:0000256" key="4">
    <source>
        <dbReference type="ARBA" id="ARBA00022695"/>
    </source>
</evidence>
<keyword evidence="10" id="KW-0479">Metal-binding</keyword>
<proteinExistence type="inferred from homology"/>
<dbReference type="Gene3D" id="3.30.70.270">
    <property type="match status" value="2"/>
</dbReference>
<dbReference type="FunFam" id="3.10.20.370:FF:000001">
    <property type="entry name" value="Retrovirus-related Pol polyprotein from transposon 17.6-like protein"/>
    <property type="match status" value="1"/>
</dbReference>
<comment type="similarity">
    <text evidence="1">Belongs to the beta type-B retroviral polymerase family. HERV class-II K(HML-2) pol subfamily.</text>
</comment>
<dbReference type="FunFam" id="3.30.420.10:FF:000063">
    <property type="entry name" value="Retrovirus-related Pol polyprotein from transposon 297-like Protein"/>
    <property type="match status" value="1"/>
</dbReference>
<accession>A0ABD0MXC7</accession>
<dbReference type="Gene3D" id="1.10.340.70">
    <property type="match status" value="1"/>
</dbReference>
<dbReference type="SUPFAM" id="SSF56672">
    <property type="entry name" value="DNA/RNA polymerases"/>
    <property type="match status" value="1"/>
</dbReference>
<dbReference type="GO" id="GO:0008270">
    <property type="term" value="F:zinc ion binding"/>
    <property type="evidence" value="ECO:0007669"/>
    <property type="project" value="UniProtKB-KW"/>
</dbReference>
<feature type="non-terminal residue" evidence="15">
    <location>
        <position position="1168"/>
    </location>
</feature>
<dbReference type="CDD" id="cd09274">
    <property type="entry name" value="RNase_HI_RT_Ty3"/>
    <property type="match status" value="1"/>
</dbReference>
<dbReference type="SUPFAM" id="SSF57756">
    <property type="entry name" value="Retrovirus zinc finger-like domains"/>
    <property type="match status" value="1"/>
</dbReference>
<evidence type="ECO:0000259" key="13">
    <source>
        <dbReference type="PROSITE" id="PS50878"/>
    </source>
</evidence>
<dbReference type="InterPro" id="IPR043128">
    <property type="entry name" value="Rev_trsase/Diguanyl_cyclase"/>
</dbReference>
<dbReference type="InterPro" id="IPR050951">
    <property type="entry name" value="Retrovirus_Pol_polyprotein"/>
</dbReference>
<dbReference type="Pfam" id="PF00078">
    <property type="entry name" value="RVT_1"/>
    <property type="match status" value="1"/>
</dbReference>
<protein>
    <recommendedName>
        <fullName evidence="9">Gypsy retrotransposon integrase-like protein 1</fullName>
        <ecNumber evidence="2">3.1.26.4</ecNumber>
    </recommendedName>
</protein>